<feature type="domain" description="Prokaryotic-type class I peptide chain release factors" evidence="2">
    <location>
        <begin position="10"/>
        <end position="135"/>
    </location>
</feature>
<feature type="region of interest" description="Disordered" evidence="1">
    <location>
        <begin position="106"/>
        <end position="141"/>
    </location>
</feature>
<proteinExistence type="predicted"/>
<dbReference type="GO" id="GO:0043022">
    <property type="term" value="F:ribosome binding"/>
    <property type="evidence" value="ECO:0007669"/>
    <property type="project" value="TreeGrafter"/>
</dbReference>
<reference evidence="3 4" key="1">
    <citation type="submission" date="2018-05" db="EMBL/GenBank/DDBJ databases">
        <title>Zavarzinia sp. HR-AS.</title>
        <authorList>
            <person name="Lee Y."/>
            <person name="Jeon C.O."/>
        </authorList>
    </citation>
    <scope>NUCLEOTIDE SEQUENCE [LARGE SCALE GENOMIC DNA]</scope>
    <source>
        <strain evidence="3 4">HR-AS</strain>
    </source>
</reference>
<comment type="caution">
    <text evidence="3">The sequence shown here is derived from an EMBL/GenBank/DDBJ whole genome shotgun (WGS) entry which is preliminary data.</text>
</comment>
<keyword evidence="4" id="KW-1185">Reference proteome</keyword>
<accession>A0A317E4T5</accession>
<dbReference type="GO" id="GO:0072344">
    <property type="term" value="P:rescue of stalled ribosome"/>
    <property type="evidence" value="ECO:0007669"/>
    <property type="project" value="TreeGrafter"/>
</dbReference>
<evidence type="ECO:0000259" key="2">
    <source>
        <dbReference type="Pfam" id="PF00472"/>
    </source>
</evidence>
<dbReference type="Proteomes" id="UP000245461">
    <property type="component" value="Unassembled WGS sequence"/>
</dbReference>
<dbReference type="PANTHER" id="PTHR47814:SF1">
    <property type="entry name" value="PEPTIDYL-TRNA HYDROLASE ARFB"/>
    <property type="match status" value="1"/>
</dbReference>
<dbReference type="RefSeq" id="WP_109906918.1">
    <property type="nucleotide sequence ID" value="NZ_QGLE01000008.1"/>
</dbReference>
<sequence>MPPIRITHRLSIDESEIAESFIQASGPGGQNVNKVATAVELRFDVARSPSLPEGVRQRLMTLAGRRLTQDGVLVLFARQHRTQERNRADARERLVELIREATVVPVQRRPTRPTLASKQRRLAAKDRRGDVKKARGRPDLD</sequence>
<dbReference type="SUPFAM" id="SSF110916">
    <property type="entry name" value="Peptidyl-tRNA hydrolase domain-like"/>
    <property type="match status" value="1"/>
</dbReference>
<dbReference type="EMBL" id="QGLE01000008">
    <property type="protein sequence ID" value="PWR21240.1"/>
    <property type="molecule type" value="Genomic_DNA"/>
</dbReference>
<evidence type="ECO:0000256" key="1">
    <source>
        <dbReference type="SAM" id="MobiDB-lite"/>
    </source>
</evidence>
<gene>
    <name evidence="3" type="ORF">DKG74_14680</name>
</gene>
<dbReference type="FunFam" id="3.30.160.20:FF:000046">
    <property type="entry name" value="Peptidyl-tRNA hydrolase ICT1"/>
    <property type="match status" value="1"/>
</dbReference>
<organism evidence="3 4">
    <name type="scientific">Zavarzinia aquatilis</name>
    <dbReference type="NCBI Taxonomy" id="2211142"/>
    <lineage>
        <taxon>Bacteria</taxon>
        <taxon>Pseudomonadati</taxon>
        <taxon>Pseudomonadota</taxon>
        <taxon>Alphaproteobacteria</taxon>
        <taxon>Rhodospirillales</taxon>
        <taxon>Zavarziniaceae</taxon>
        <taxon>Zavarzinia</taxon>
    </lineage>
</organism>
<name>A0A317E4T5_9PROT</name>
<feature type="compositionally biased region" description="Basic and acidic residues" evidence="1">
    <location>
        <begin position="123"/>
        <end position="141"/>
    </location>
</feature>
<dbReference type="Pfam" id="PF00472">
    <property type="entry name" value="RF-1"/>
    <property type="match status" value="1"/>
</dbReference>
<keyword evidence="3" id="KW-0378">Hydrolase</keyword>
<protein>
    <submittedName>
        <fullName evidence="3">Aminoacyl-tRNA hydrolase</fullName>
    </submittedName>
</protein>
<dbReference type="GO" id="GO:0004045">
    <property type="term" value="F:peptidyl-tRNA hydrolase activity"/>
    <property type="evidence" value="ECO:0007669"/>
    <property type="project" value="TreeGrafter"/>
</dbReference>
<dbReference type="NCBIfam" id="NF006718">
    <property type="entry name" value="PRK09256.1"/>
    <property type="match status" value="1"/>
</dbReference>
<evidence type="ECO:0000313" key="3">
    <source>
        <dbReference type="EMBL" id="PWR21240.1"/>
    </source>
</evidence>
<dbReference type="InterPro" id="IPR000352">
    <property type="entry name" value="Pep_chain_release_fac_I"/>
</dbReference>
<dbReference type="OrthoDB" id="9815709at2"/>
<dbReference type="GO" id="GO:0003747">
    <property type="term" value="F:translation release factor activity"/>
    <property type="evidence" value="ECO:0007669"/>
    <property type="project" value="InterPro"/>
</dbReference>
<dbReference type="Gene3D" id="3.30.160.20">
    <property type="match status" value="1"/>
</dbReference>
<dbReference type="AlphaFoldDB" id="A0A317E4T5"/>
<evidence type="ECO:0000313" key="4">
    <source>
        <dbReference type="Proteomes" id="UP000245461"/>
    </source>
</evidence>
<dbReference type="PANTHER" id="PTHR47814">
    <property type="entry name" value="PEPTIDYL-TRNA HYDROLASE ARFB"/>
    <property type="match status" value="1"/>
</dbReference>